<dbReference type="BioCyc" id="ESIR657319:G136K-834-MONOMER"/>
<gene>
    <name evidence="1" type="ORF">EUS_09860</name>
</gene>
<reference evidence="1 2" key="1">
    <citation type="submission" date="2010-03" db="EMBL/GenBank/DDBJ databases">
        <title>The genome sequence of Eubacterium siraeum 70/3.</title>
        <authorList>
            <consortium name="metaHIT consortium -- http://www.metahit.eu/"/>
            <person name="Pajon A."/>
            <person name="Turner K."/>
            <person name="Parkhill J."/>
            <person name="Duncan S."/>
            <person name="Flint H."/>
        </authorList>
    </citation>
    <scope>NUCLEOTIDE SEQUENCE [LARGE SCALE GENOMIC DNA]</scope>
    <source>
        <strain evidence="1 2">70/3</strain>
    </source>
</reference>
<accession>D4JSX8</accession>
<organism evidence="1 2">
    <name type="scientific">[Eubacterium] siraeum 70/3</name>
    <dbReference type="NCBI Taxonomy" id="657319"/>
    <lineage>
        <taxon>Bacteria</taxon>
        <taxon>Bacillati</taxon>
        <taxon>Bacillota</taxon>
        <taxon>Clostridia</taxon>
        <taxon>Eubacteriales</taxon>
        <taxon>Oscillospiraceae</taxon>
        <taxon>Oscillospiraceae incertae sedis</taxon>
    </lineage>
</organism>
<dbReference type="EMBL" id="FP929044">
    <property type="protein sequence ID" value="CBK96197.1"/>
    <property type="molecule type" value="Genomic_DNA"/>
</dbReference>
<proteinExistence type="predicted"/>
<protein>
    <submittedName>
        <fullName evidence="1">Uncharacterized protein</fullName>
    </submittedName>
</protein>
<name>D4JSX8_9FIRM</name>
<dbReference type="Proteomes" id="UP000008803">
    <property type="component" value="Chromosome"/>
</dbReference>
<dbReference type="KEGG" id="esu:EUS_09860"/>
<reference evidence="1 2" key="2">
    <citation type="submission" date="2010-03" db="EMBL/GenBank/DDBJ databases">
        <authorList>
            <person name="Pajon A."/>
        </authorList>
    </citation>
    <scope>NUCLEOTIDE SEQUENCE [LARGE SCALE GENOMIC DNA]</scope>
    <source>
        <strain evidence="1 2">70/3</strain>
    </source>
</reference>
<evidence type="ECO:0000313" key="2">
    <source>
        <dbReference type="Proteomes" id="UP000008803"/>
    </source>
</evidence>
<sequence>MTMALPVVLAADAVNATPTMVDRQIIKDRRSETLLLKKLFFNDFHPFR</sequence>
<dbReference type="HOGENOM" id="CLU_3152985_0_0_9"/>
<evidence type="ECO:0000313" key="1">
    <source>
        <dbReference type="EMBL" id="CBK96197.1"/>
    </source>
</evidence>
<dbReference type="AlphaFoldDB" id="D4JSX8"/>
<dbReference type="PATRIC" id="fig|657319.3.peg.1279"/>